<reference evidence="1 2" key="1">
    <citation type="journal article" date="2017" name="PLoS Biol.">
        <title>The sea cucumber genome provides insights into morphological evolution and visceral regeneration.</title>
        <authorList>
            <person name="Zhang X."/>
            <person name="Sun L."/>
            <person name="Yuan J."/>
            <person name="Sun Y."/>
            <person name="Gao Y."/>
            <person name="Zhang L."/>
            <person name="Li S."/>
            <person name="Dai H."/>
            <person name="Hamel J.F."/>
            <person name="Liu C."/>
            <person name="Yu Y."/>
            <person name="Liu S."/>
            <person name="Lin W."/>
            <person name="Guo K."/>
            <person name="Jin S."/>
            <person name="Xu P."/>
            <person name="Storey K.B."/>
            <person name="Huan P."/>
            <person name="Zhang T."/>
            <person name="Zhou Y."/>
            <person name="Zhang J."/>
            <person name="Lin C."/>
            <person name="Li X."/>
            <person name="Xing L."/>
            <person name="Huo D."/>
            <person name="Sun M."/>
            <person name="Wang L."/>
            <person name="Mercier A."/>
            <person name="Li F."/>
            <person name="Yang H."/>
            <person name="Xiang J."/>
        </authorList>
    </citation>
    <scope>NUCLEOTIDE SEQUENCE [LARGE SCALE GENOMIC DNA]</scope>
    <source>
        <strain evidence="1">Shaxun</strain>
        <tissue evidence="1">Muscle</tissue>
    </source>
</reference>
<evidence type="ECO:0000313" key="2">
    <source>
        <dbReference type="Proteomes" id="UP000230750"/>
    </source>
</evidence>
<comment type="caution">
    <text evidence="1">The sequence shown here is derived from an EMBL/GenBank/DDBJ whole genome shotgun (WGS) entry which is preliminary data.</text>
</comment>
<dbReference type="EMBL" id="MRZV01000888">
    <property type="protein sequence ID" value="PIK42962.1"/>
    <property type="molecule type" value="Genomic_DNA"/>
</dbReference>
<sequence length="69" mass="7661">MDAFYQIIFAIALSGLSSLANENKVTFATCPGDMTFVNVDKNDTLKVAFDEPVVDYKPRMQIRVIDNTG</sequence>
<protein>
    <submittedName>
        <fullName evidence="1">Uncharacterized protein</fullName>
    </submittedName>
</protein>
<keyword evidence="2" id="KW-1185">Reference proteome</keyword>
<accession>A0A2G8K4P5</accession>
<dbReference type="AlphaFoldDB" id="A0A2G8K4P5"/>
<evidence type="ECO:0000313" key="1">
    <source>
        <dbReference type="EMBL" id="PIK42962.1"/>
    </source>
</evidence>
<gene>
    <name evidence="1" type="ORF">BSL78_20186</name>
</gene>
<name>A0A2G8K4P5_STIJA</name>
<organism evidence="1 2">
    <name type="scientific">Stichopus japonicus</name>
    <name type="common">Sea cucumber</name>
    <dbReference type="NCBI Taxonomy" id="307972"/>
    <lineage>
        <taxon>Eukaryota</taxon>
        <taxon>Metazoa</taxon>
        <taxon>Echinodermata</taxon>
        <taxon>Eleutherozoa</taxon>
        <taxon>Echinozoa</taxon>
        <taxon>Holothuroidea</taxon>
        <taxon>Aspidochirotacea</taxon>
        <taxon>Aspidochirotida</taxon>
        <taxon>Stichopodidae</taxon>
        <taxon>Apostichopus</taxon>
    </lineage>
</organism>
<dbReference type="Proteomes" id="UP000230750">
    <property type="component" value="Unassembled WGS sequence"/>
</dbReference>
<proteinExistence type="predicted"/>